<organism evidence="1 2">
    <name type="scientific">Rhizopus microsporus</name>
    <dbReference type="NCBI Taxonomy" id="58291"/>
    <lineage>
        <taxon>Eukaryota</taxon>
        <taxon>Fungi</taxon>
        <taxon>Fungi incertae sedis</taxon>
        <taxon>Mucoromycota</taxon>
        <taxon>Mucoromycotina</taxon>
        <taxon>Mucoromycetes</taxon>
        <taxon>Mucorales</taxon>
        <taxon>Mucorineae</taxon>
        <taxon>Rhizopodaceae</taxon>
        <taxon>Rhizopus</taxon>
    </lineage>
</organism>
<protein>
    <submittedName>
        <fullName evidence="1">Uncharacterized protein</fullName>
    </submittedName>
</protein>
<sequence>MVAYYCFLNLFCAAHLASNMFNDQSEQLFTRESVEHIIGRSSEGPTSLPGEFLEKLENSSTINIQKNIKGFI</sequence>
<dbReference type="AlphaFoldDB" id="A0A1X0RRB6"/>
<evidence type="ECO:0000313" key="1">
    <source>
        <dbReference type="EMBL" id="ORE14530.1"/>
    </source>
</evidence>
<dbReference type="Proteomes" id="UP000242381">
    <property type="component" value="Unassembled WGS sequence"/>
</dbReference>
<proteinExistence type="predicted"/>
<dbReference type="EMBL" id="KV921467">
    <property type="protein sequence ID" value="ORE14530.1"/>
    <property type="molecule type" value="Genomic_DNA"/>
</dbReference>
<reference evidence="1 2" key="1">
    <citation type="journal article" date="2016" name="Proc. Natl. Acad. Sci. U.S.A.">
        <title>Lipid metabolic changes in an early divergent fungus govern the establishment of a mutualistic symbiosis with endobacteria.</title>
        <authorList>
            <person name="Lastovetsky O.A."/>
            <person name="Gaspar M.L."/>
            <person name="Mondo S.J."/>
            <person name="LaButti K.M."/>
            <person name="Sandor L."/>
            <person name="Grigoriev I.V."/>
            <person name="Henry S.A."/>
            <person name="Pawlowska T.E."/>
        </authorList>
    </citation>
    <scope>NUCLEOTIDE SEQUENCE [LARGE SCALE GENOMIC DNA]</scope>
    <source>
        <strain evidence="1 2">ATCC 11559</strain>
    </source>
</reference>
<name>A0A1X0RRB6_RHIZD</name>
<accession>A0A1X0RRB6</accession>
<gene>
    <name evidence="1" type="ORF">BCV71DRAFT_229231</name>
</gene>
<evidence type="ECO:0000313" key="2">
    <source>
        <dbReference type="Proteomes" id="UP000242381"/>
    </source>
</evidence>